<reference evidence="1" key="1">
    <citation type="journal article" date="2004" name="Nature">
        <title>Genome duplication in the teleost fish Tetraodon nigroviridis reveals the early vertebrate proto-karyotype.</title>
        <authorList>
            <person name="Jaillon O."/>
            <person name="Aury J.-M."/>
            <person name="Brunet F."/>
            <person name="Petit J.-L."/>
            <person name="Stange-Thomann N."/>
            <person name="Mauceli E."/>
            <person name="Bouneau L."/>
            <person name="Fischer C."/>
            <person name="Ozouf-Costaz C."/>
            <person name="Bernot A."/>
            <person name="Nicaud S."/>
            <person name="Jaffe D."/>
            <person name="Fisher S."/>
            <person name="Lutfalla G."/>
            <person name="Dossat C."/>
            <person name="Segurens B."/>
            <person name="Dasilva C."/>
            <person name="Salanoubat M."/>
            <person name="Levy M."/>
            <person name="Boudet N."/>
            <person name="Castellano S."/>
            <person name="Anthouard V."/>
            <person name="Jubin C."/>
            <person name="Castelli V."/>
            <person name="Katinka M."/>
            <person name="Vacherie B."/>
            <person name="Biemont C."/>
            <person name="Skalli Z."/>
            <person name="Cattolico L."/>
            <person name="Poulain J."/>
            <person name="De Berardinis V."/>
            <person name="Cruaud C."/>
            <person name="Duprat S."/>
            <person name="Brottier P."/>
            <person name="Coutanceau J.-P."/>
            <person name="Gouzy J."/>
            <person name="Parra G."/>
            <person name="Lardier G."/>
            <person name="Chapple C."/>
            <person name="McKernan K.J."/>
            <person name="McEwan P."/>
            <person name="Bosak S."/>
            <person name="Kellis M."/>
            <person name="Volff J.-N."/>
            <person name="Guigo R."/>
            <person name="Zody M.C."/>
            <person name="Mesirov J."/>
            <person name="Lindblad-Toh K."/>
            <person name="Birren B."/>
            <person name="Nusbaum C."/>
            <person name="Kahn D."/>
            <person name="Robinson-Rechavi M."/>
            <person name="Laudet V."/>
            <person name="Schachter V."/>
            <person name="Quetier F."/>
            <person name="Saurin W."/>
            <person name="Scarpelli C."/>
            <person name="Wincker P."/>
            <person name="Lander E.S."/>
            <person name="Weissenbach J."/>
            <person name="Roest Crollius H."/>
        </authorList>
    </citation>
    <scope>NUCLEOTIDE SEQUENCE [LARGE SCALE GENOMIC DNA]</scope>
</reference>
<reference evidence="1" key="2">
    <citation type="submission" date="2004-02" db="EMBL/GenBank/DDBJ databases">
        <authorList>
            <consortium name="Genoscope"/>
            <consortium name="Whitehead Institute Centre for Genome Research"/>
        </authorList>
    </citation>
    <scope>NUCLEOTIDE SEQUENCE</scope>
</reference>
<dbReference type="EMBL" id="CAAE01010487">
    <property type="protein sequence ID" value="CAF93153.1"/>
    <property type="molecule type" value="Genomic_DNA"/>
</dbReference>
<name>Q4T1S9_TETNG</name>
<dbReference type="AlphaFoldDB" id="Q4T1S9"/>
<sequence length="124" mass="14182">LKKINVLSAEFSRRFADFEAQKGRFELLSNMFAINVESAPTSLQMELIELQCNDMLKSKYDSVGAARFPCFLPDTIPQLRTQAAQMLSMFSSTYLCEQLFSMMKVNKTPHRSRLTDEHLHAVLS</sequence>
<dbReference type="OrthoDB" id="8933759at2759"/>
<proteinExistence type="predicted"/>
<dbReference type="KEGG" id="tng:GSTEN00008657G001"/>
<dbReference type="PANTHER" id="PTHR45913:SF11">
    <property type="entry name" value="EPM2A-INTERACTING PROTEIN 1"/>
    <property type="match status" value="1"/>
</dbReference>
<accession>Q4T1S9</accession>
<gene>
    <name evidence="1" type="ORF">GSTENG00008657001</name>
</gene>
<protein>
    <submittedName>
        <fullName evidence="1">Chromosome undetermined SCAF10487, whole genome shotgun sequence</fullName>
    </submittedName>
</protein>
<feature type="non-terminal residue" evidence="1">
    <location>
        <position position="1"/>
    </location>
</feature>
<dbReference type="PANTHER" id="PTHR45913">
    <property type="entry name" value="EPM2A-INTERACTING PROTEIN 1"/>
    <property type="match status" value="1"/>
</dbReference>
<organism evidence="1">
    <name type="scientific">Tetraodon nigroviridis</name>
    <name type="common">Spotted green pufferfish</name>
    <name type="synonym">Chelonodon nigroviridis</name>
    <dbReference type="NCBI Taxonomy" id="99883"/>
    <lineage>
        <taxon>Eukaryota</taxon>
        <taxon>Metazoa</taxon>
        <taxon>Chordata</taxon>
        <taxon>Craniata</taxon>
        <taxon>Vertebrata</taxon>
        <taxon>Euteleostomi</taxon>
        <taxon>Actinopterygii</taxon>
        <taxon>Neopterygii</taxon>
        <taxon>Teleostei</taxon>
        <taxon>Neoteleostei</taxon>
        <taxon>Acanthomorphata</taxon>
        <taxon>Eupercaria</taxon>
        <taxon>Tetraodontiformes</taxon>
        <taxon>Tetradontoidea</taxon>
        <taxon>Tetraodontidae</taxon>
        <taxon>Tetraodon</taxon>
    </lineage>
</organism>
<evidence type="ECO:0000313" key="1">
    <source>
        <dbReference type="EMBL" id="CAF93153.1"/>
    </source>
</evidence>
<feature type="non-terminal residue" evidence="1">
    <location>
        <position position="124"/>
    </location>
</feature>